<dbReference type="EMBL" id="JASCZI010181344">
    <property type="protein sequence ID" value="MED6182233.1"/>
    <property type="molecule type" value="Genomic_DNA"/>
</dbReference>
<organism evidence="1 2">
    <name type="scientific">Stylosanthes scabra</name>
    <dbReference type="NCBI Taxonomy" id="79078"/>
    <lineage>
        <taxon>Eukaryota</taxon>
        <taxon>Viridiplantae</taxon>
        <taxon>Streptophyta</taxon>
        <taxon>Embryophyta</taxon>
        <taxon>Tracheophyta</taxon>
        <taxon>Spermatophyta</taxon>
        <taxon>Magnoliopsida</taxon>
        <taxon>eudicotyledons</taxon>
        <taxon>Gunneridae</taxon>
        <taxon>Pentapetalae</taxon>
        <taxon>rosids</taxon>
        <taxon>fabids</taxon>
        <taxon>Fabales</taxon>
        <taxon>Fabaceae</taxon>
        <taxon>Papilionoideae</taxon>
        <taxon>50 kb inversion clade</taxon>
        <taxon>dalbergioids sensu lato</taxon>
        <taxon>Dalbergieae</taxon>
        <taxon>Pterocarpus clade</taxon>
        <taxon>Stylosanthes</taxon>
    </lineage>
</organism>
<evidence type="ECO:0000313" key="2">
    <source>
        <dbReference type="Proteomes" id="UP001341840"/>
    </source>
</evidence>
<sequence length="168" mass="18930">MAVVSHIYFPGHFLLSPTVSPPSQEFGDNHEHQEDIDQVKPIAVPHNHHPINAPNLKHNVPKLNFCSFNPHSHRPTPSLPPPPFPQFSFVDGRSKPASGIDLENTEEQAHTTEYQEHPVPKLFLLPQTQLHNDGLNGLLHAAAPVCPMMEMVVVHVLPLRNRFQQPFR</sequence>
<comment type="caution">
    <text evidence="1">The sequence shown here is derived from an EMBL/GenBank/DDBJ whole genome shotgun (WGS) entry which is preliminary data.</text>
</comment>
<proteinExistence type="predicted"/>
<reference evidence="1 2" key="1">
    <citation type="journal article" date="2023" name="Plants (Basel)">
        <title>Bridging the Gap: Combining Genomics and Transcriptomics Approaches to Understand Stylosanthes scabra, an Orphan Legume from the Brazilian Caatinga.</title>
        <authorList>
            <person name="Ferreira-Neto J.R.C."/>
            <person name="da Silva M.D."/>
            <person name="Binneck E."/>
            <person name="de Melo N.F."/>
            <person name="da Silva R.H."/>
            <person name="de Melo A.L.T.M."/>
            <person name="Pandolfi V."/>
            <person name="Bustamante F.O."/>
            <person name="Brasileiro-Vidal A.C."/>
            <person name="Benko-Iseppon A.M."/>
        </authorList>
    </citation>
    <scope>NUCLEOTIDE SEQUENCE [LARGE SCALE GENOMIC DNA]</scope>
    <source>
        <tissue evidence="1">Leaves</tissue>
    </source>
</reference>
<keyword evidence="2" id="KW-1185">Reference proteome</keyword>
<protein>
    <submittedName>
        <fullName evidence="1">Uncharacterized protein</fullName>
    </submittedName>
</protein>
<accession>A0ABU6WBE6</accession>
<name>A0ABU6WBE6_9FABA</name>
<evidence type="ECO:0000313" key="1">
    <source>
        <dbReference type="EMBL" id="MED6182233.1"/>
    </source>
</evidence>
<dbReference type="Proteomes" id="UP001341840">
    <property type="component" value="Unassembled WGS sequence"/>
</dbReference>
<gene>
    <name evidence="1" type="ORF">PIB30_026754</name>
</gene>